<protein>
    <recommendedName>
        <fullName evidence="7">FAD-binding domain-containing protein</fullName>
    </recommendedName>
</protein>
<feature type="domain" description="FAD-binding" evidence="7">
    <location>
        <begin position="37"/>
        <end position="388"/>
    </location>
</feature>
<dbReference type="InterPro" id="IPR002938">
    <property type="entry name" value="FAD-bd"/>
</dbReference>
<evidence type="ECO:0000313" key="9">
    <source>
        <dbReference type="Proteomes" id="UP001305779"/>
    </source>
</evidence>
<comment type="caution">
    <text evidence="8">The sequence shown here is derived from an EMBL/GenBank/DDBJ whole genome shotgun (WGS) entry which is preliminary data.</text>
</comment>
<dbReference type="Gene3D" id="3.50.50.60">
    <property type="entry name" value="FAD/NAD(P)-binding domain"/>
    <property type="match status" value="1"/>
</dbReference>
<accession>A0ABR0DZV3</accession>
<gene>
    <name evidence="8" type="ORF">PRZ48_013901</name>
</gene>
<evidence type="ECO:0000259" key="7">
    <source>
        <dbReference type="Pfam" id="PF01494"/>
    </source>
</evidence>
<keyword evidence="4" id="KW-0560">Oxidoreductase</keyword>
<evidence type="ECO:0000256" key="1">
    <source>
        <dbReference type="ARBA" id="ARBA00007992"/>
    </source>
</evidence>
<dbReference type="PANTHER" id="PTHR13789:SF261">
    <property type="entry name" value="HYDROXYLASE, PUTATIVE (AFU_ORTHOLOGUE AFUA_7G00590)-RELATED"/>
    <property type="match status" value="1"/>
</dbReference>
<dbReference type="InterPro" id="IPR036188">
    <property type="entry name" value="FAD/NAD-bd_sf"/>
</dbReference>
<proteinExistence type="inferred from homology"/>
<evidence type="ECO:0000256" key="6">
    <source>
        <dbReference type="SAM" id="MobiDB-lite"/>
    </source>
</evidence>
<evidence type="ECO:0000256" key="2">
    <source>
        <dbReference type="ARBA" id="ARBA00022630"/>
    </source>
</evidence>
<keyword evidence="2" id="KW-0285">Flavoprotein</keyword>
<dbReference type="SUPFAM" id="SSF160104">
    <property type="entry name" value="Acetoacetate decarboxylase-like"/>
    <property type="match status" value="1"/>
</dbReference>
<dbReference type="SUPFAM" id="SSF51905">
    <property type="entry name" value="FAD/NAD(P)-binding domain"/>
    <property type="match status" value="1"/>
</dbReference>
<dbReference type="EMBL" id="JAXOVC010000013">
    <property type="protein sequence ID" value="KAK4494545.1"/>
    <property type="molecule type" value="Genomic_DNA"/>
</dbReference>
<reference evidence="8 9" key="1">
    <citation type="journal article" date="2023" name="G3 (Bethesda)">
        <title>A chromosome-level genome assembly of Zasmidium syzygii isolated from banana leaves.</title>
        <authorList>
            <person name="van Westerhoven A.C."/>
            <person name="Mehrabi R."/>
            <person name="Talebi R."/>
            <person name="Steentjes M.B.F."/>
            <person name="Corcolon B."/>
            <person name="Chong P.A."/>
            <person name="Kema G.H.J."/>
            <person name="Seidl M.F."/>
        </authorList>
    </citation>
    <scope>NUCLEOTIDE SEQUENCE [LARGE SCALE GENOMIC DNA]</scope>
    <source>
        <strain evidence="8 9">P124</strain>
    </source>
</reference>
<feature type="region of interest" description="Disordered" evidence="6">
    <location>
        <begin position="1"/>
        <end position="32"/>
    </location>
</feature>
<sequence>MKHSHAAEPHTNGTNGTHHTNGHHKHTNGDLKDTPLTVLVAGAGIGGLTAAIALRQQGHIVKIYEQSQFAAELGAAIHLAPNSNGILRRLGIYAENFGSNPCNKFTELDGQGDIVRSMDVRESNKLWQHPWHLAHRVHLHDTLKKAATSAEEKGRPAKLYTRSRVKAVDEAEGTLTLESGETVQGDVIVGADGVHSVTRTRIAPNTKPFGCGKSAFRFLIARDQIKDDPVTAPLVDEEGELKIWYEADRRIVMYPTSNNQLLNFVCIHPAAESNASADWNQGASMETLQKVYSSFEPAVQALLSKADPETLKVWSLLDMEEIPVWNKDRLALLGDAAHPFLPHQGQGAGTAIEDGAALATVLPLGTRREEVAERLRLYDEIRHERATTIQFYSRIIGGDDLMKKKDLDMYKFTNNNFGHDEFDNAAQRFREYQWSLVPNKYWRMPLAFGPMPGPRQTHLGHPRSGEQSTFTTASIRFKTSRTALQNLFPPGRSEYRFTSPGTVAYASFSQTTLNGMEWLGGSGYNHLGLYIHGVEYTKPDGSAKTVRGTYLPILFEDLADPIVSGREELGMPKLYSGIDVFRRGSDAYHIRTSWQGASWGNFHLTSLESVDPQQTAGSISGEADDGIIVHRYMPSVGRENKVVKSEADYACFDAFADAEPKPKVTAAWKARDAKFEIDGLDWKSLPTLHHVVSRLQELSVYEVVGAKVVEGVGVPGVSGLRAI</sequence>
<keyword evidence="5" id="KW-0503">Monooxygenase</keyword>
<keyword evidence="9" id="KW-1185">Reference proteome</keyword>
<dbReference type="Proteomes" id="UP001305779">
    <property type="component" value="Unassembled WGS sequence"/>
</dbReference>
<dbReference type="InterPro" id="IPR050493">
    <property type="entry name" value="FAD-dep_Monooxygenase_BioMet"/>
</dbReference>
<evidence type="ECO:0000256" key="5">
    <source>
        <dbReference type="ARBA" id="ARBA00023033"/>
    </source>
</evidence>
<keyword evidence="3" id="KW-0274">FAD</keyword>
<dbReference type="PANTHER" id="PTHR13789">
    <property type="entry name" value="MONOOXYGENASE"/>
    <property type="match status" value="1"/>
</dbReference>
<dbReference type="SUPFAM" id="SSF54373">
    <property type="entry name" value="FAD-linked reductases, C-terminal domain"/>
    <property type="match status" value="1"/>
</dbReference>
<evidence type="ECO:0000256" key="4">
    <source>
        <dbReference type="ARBA" id="ARBA00023002"/>
    </source>
</evidence>
<dbReference type="InterPro" id="IPR023375">
    <property type="entry name" value="ADC_dom_sf"/>
</dbReference>
<name>A0ABR0DZV3_ZASCE</name>
<dbReference type="PRINTS" id="PR00420">
    <property type="entry name" value="RNGMNOXGNASE"/>
</dbReference>
<comment type="similarity">
    <text evidence="1">Belongs to the paxM FAD-dependent monooxygenase family.</text>
</comment>
<dbReference type="InterPro" id="IPR010451">
    <property type="entry name" value="Acetoacetate_decarboxylase"/>
</dbReference>
<evidence type="ECO:0000313" key="8">
    <source>
        <dbReference type="EMBL" id="KAK4494545.1"/>
    </source>
</evidence>
<evidence type="ECO:0000256" key="3">
    <source>
        <dbReference type="ARBA" id="ARBA00022827"/>
    </source>
</evidence>
<organism evidence="8 9">
    <name type="scientific">Zasmidium cellare</name>
    <name type="common">Wine cellar mold</name>
    <name type="synonym">Racodium cellare</name>
    <dbReference type="NCBI Taxonomy" id="395010"/>
    <lineage>
        <taxon>Eukaryota</taxon>
        <taxon>Fungi</taxon>
        <taxon>Dikarya</taxon>
        <taxon>Ascomycota</taxon>
        <taxon>Pezizomycotina</taxon>
        <taxon>Dothideomycetes</taxon>
        <taxon>Dothideomycetidae</taxon>
        <taxon>Mycosphaerellales</taxon>
        <taxon>Mycosphaerellaceae</taxon>
        <taxon>Zasmidium</taxon>
    </lineage>
</organism>
<dbReference type="Gene3D" id="2.40.400.10">
    <property type="entry name" value="Acetoacetate decarboxylase-like"/>
    <property type="match status" value="1"/>
</dbReference>
<feature type="compositionally biased region" description="Low complexity" evidence="6">
    <location>
        <begin position="10"/>
        <end position="19"/>
    </location>
</feature>
<dbReference type="Pfam" id="PF06314">
    <property type="entry name" value="ADC"/>
    <property type="match status" value="1"/>
</dbReference>
<dbReference type="Pfam" id="PF01494">
    <property type="entry name" value="FAD_binding_3"/>
    <property type="match status" value="1"/>
</dbReference>